<comment type="caution">
    <text evidence="2">The sequence shown here is derived from an EMBL/GenBank/DDBJ whole genome shotgun (WGS) entry which is preliminary data.</text>
</comment>
<sequence length="258" mass="27509">MDIPALLDALGSTPSASARATGLARSTIQRVRDGKSSPTMETLRELALAAGYDIDLTLVPASDPAAAVAARVILDPATPRIEDLEGWEMVDSNEVPAIAQWVSRLERQAPDDRRRLLELAGRSSAPQHRKGARFFAPRPGISQEQLVEVADGAIGRAGGALSGVAAAGVYLGHAPDPGPIVVWSIETDAVADRLAATLRETGEYQPAGVLLAPTMRPYLVDMTMPPAWRHRIVSPIQAAIDFYGLGYTELADEITEGW</sequence>
<gene>
    <name evidence="2" type="ORF">JOF42_001002</name>
</gene>
<accession>A0ABS4WMS1</accession>
<evidence type="ECO:0000259" key="1">
    <source>
        <dbReference type="PROSITE" id="PS50943"/>
    </source>
</evidence>
<evidence type="ECO:0000313" key="3">
    <source>
        <dbReference type="Proteomes" id="UP000703720"/>
    </source>
</evidence>
<name>A0ABS4WMS1_9MICO</name>
<reference evidence="2 3" key="1">
    <citation type="submission" date="2021-03" db="EMBL/GenBank/DDBJ databases">
        <title>Sequencing the genomes of 1000 actinobacteria strains.</title>
        <authorList>
            <person name="Klenk H.-P."/>
        </authorList>
    </citation>
    <scope>NUCLEOTIDE SEQUENCE [LARGE SCALE GENOMIC DNA]</scope>
    <source>
        <strain evidence="2 3">DSM 13468</strain>
    </source>
</reference>
<dbReference type="InterPro" id="IPR001387">
    <property type="entry name" value="Cro/C1-type_HTH"/>
</dbReference>
<evidence type="ECO:0000313" key="2">
    <source>
        <dbReference type="EMBL" id="MBP2377507.1"/>
    </source>
</evidence>
<dbReference type="PROSITE" id="PS50943">
    <property type="entry name" value="HTH_CROC1"/>
    <property type="match status" value="1"/>
</dbReference>
<dbReference type="Gene3D" id="1.10.260.40">
    <property type="entry name" value="lambda repressor-like DNA-binding domains"/>
    <property type="match status" value="1"/>
</dbReference>
<organism evidence="2 3">
    <name type="scientific">Microbacterium phyllosphaerae</name>
    <dbReference type="NCBI Taxonomy" id="124798"/>
    <lineage>
        <taxon>Bacteria</taxon>
        <taxon>Bacillati</taxon>
        <taxon>Actinomycetota</taxon>
        <taxon>Actinomycetes</taxon>
        <taxon>Micrococcales</taxon>
        <taxon>Microbacteriaceae</taxon>
        <taxon>Microbacterium</taxon>
    </lineage>
</organism>
<dbReference type="Proteomes" id="UP000703720">
    <property type="component" value="Unassembled WGS sequence"/>
</dbReference>
<feature type="domain" description="HTH cro/C1-type" evidence="1">
    <location>
        <begin position="18"/>
        <end position="58"/>
    </location>
</feature>
<dbReference type="SUPFAM" id="SSF47413">
    <property type="entry name" value="lambda repressor-like DNA-binding domains"/>
    <property type="match status" value="1"/>
</dbReference>
<proteinExistence type="predicted"/>
<keyword evidence="3" id="KW-1185">Reference proteome</keyword>
<dbReference type="InterPro" id="IPR010982">
    <property type="entry name" value="Lambda_DNA-bd_dom_sf"/>
</dbReference>
<protein>
    <submittedName>
        <fullName evidence="2">Transcriptional regulator with XRE-family HTH domain</fullName>
    </submittedName>
</protein>
<dbReference type="EMBL" id="JAGIOA010000001">
    <property type="protein sequence ID" value="MBP2377507.1"/>
    <property type="molecule type" value="Genomic_DNA"/>
</dbReference>
<dbReference type="CDD" id="cd00093">
    <property type="entry name" value="HTH_XRE"/>
    <property type="match status" value="1"/>
</dbReference>
<dbReference type="RefSeq" id="WP_210096849.1">
    <property type="nucleotide sequence ID" value="NZ_BAAAIO010000001.1"/>
</dbReference>